<keyword evidence="4" id="KW-1185">Reference proteome</keyword>
<feature type="signal peptide" evidence="2">
    <location>
        <begin position="1"/>
        <end position="24"/>
    </location>
</feature>
<evidence type="ECO:0000256" key="1">
    <source>
        <dbReference type="ARBA" id="ARBA00022729"/>
    </source>
</evidence>
<dbReference type="PANTHER" id="PTHR30006:SF2">
    <property type="entry name" value="ABC TRANSPORTER SUBSTRATE-BINDING PROTEIN"/>
    <property type="match status" value="1"/>
</dbReference>
<keyword evidence="1 2" id="KW-0732">Signal</keyword>
<dbReference type="Gene3D" id="3.40.190.10">
    <property type="entry name" value="Periplasmic binding protein-like II"/>
    <property type="match status" value="2"/>
</dbReference>
<proteinExistence type="predicted"/>
<dbReference type="PROSITE" id="PS51257">
    <property type="entry name" value="PROKAR_LIPOPROTEIN"/>
    <property type="match status" value="1"/>
</dbReference>
<dbReference type="Proteomes" id="UP001501004">
    <property type="component" value="Unassembled WGS sequence"/>
</dbReference>
<reference evidence="4" key="1">
    <citation type="journal article" date="2019" name="Int. J. Syst. Evol. Microbiol.">
        <title>The Global Catalogue of Microorganisms (GCM) 10K type strain sequencing project: providing services to taxonomists for standard genome sequencing and annotation.</title>
        <authorList>
            <consortium name="The Broad Institute Genomics Platform"/>
            <consortium name="The Broad Institute Genome Sequencing Center for Infectious Disease"/>
            <person name="Wu L."/>
            <person name="Ma J."/>
        </authorList>
    </citation>
    <scope>NUCLEOTIDE SEQUENCE [LARGE SCALE GENOMIC DNA]</scope>
    <source>
        <strain evidence="4">JCM 16949</strain>
    </source>
</reference>
<dbReference type="InterPro" id="IPR006059">
    <property type="entry name" value="SBP"/>
</dbReference>
<evidence type="ECO:0000256" key="2">
    <source>
        <dbReference type="SAM" id="SignalP"/>
    </source>
</evidence>
<dbReference type="EMBL" id="BAABAE010000003">
    <property type="protein sequence ID" value="GAA3739076.1"/>
    <property type="molecule type" value="Genomic_DNA"/>
</dbReference>
<evidence type="ECO:0000313" key="3">
    <source>
        <dbReference type="EMBL" id="GAA3739076.1"/>
    </source>
</evidence>
<sequence length="364" mass="38861">MDRRSFLKAISVAGLGAVSVGVLASCAPTSQPGSGDNPDGADLTADIAFALFPGYLDLMNKHVFGPFTGKNSKVSIAPLEGPASQTYAQLLASPESARSIQGGMMNDALSWSGVKDGLWEHMTTADVPNLEKVPEELRNDAGTPWVFNGFGISYNPEKLPSGLDSWNDLYSPSLKGKVAMWPAYFDAYLMAAVAAGADSTEVEKGIEQWKKAKDNIGMWITSVADLHQAMDRGEIWAAPDYLSVTVRDSKAGMKLAMSLPSEGAVLNTYQLESVSGNSADQKKAMAGLIDLSLGDGAQKAAFEQSFLTPSNGDVTVDASSAQIEGLNGYSFTAADAVKRFYKVDYKWVGENTAMIKKLIEDNLQ</sequence>
<dbReference type="SUPFAM" id="SSF53850">
    <property type="entry name" value="Periplasmic binding protein-like II"/>
    <property type="match status" value="1"/>
</dbReference>
<dbReference type="PANTHER" id="PTHR30006">
    <property type="entry name" value="THIAMINE-BINDING PERIPLASMIC PROTEIN-RELATED"/>
    <property type="match status" value="1"/>
</dbReference>
<feature type="chain" id="PRO_5045195915" description="ABC transporter substrate-binding protein" evidence="2">
    <location>
        <begin position="25"/>
        <end position="364"/>
    </location>
</feature>
<evidence type="ECO:0000313" key="4">
    <source>
        <dbReference type="Proteomes" id="UP001501004"/>
    </source>
</evidence>
<organism evidence="3 4">
    <name type="scientific">Leifsonella bigeumensis</name>
    <dbReference type="NCBI Taxonomy" id="433643"/>
    <lineage>
        <taxon>Bacteria</taxon>
        <taxon>Bacillati</taxon>
        <taxon>Actinomycetota</taxon>
        <taxon>Actinomycetes</taxon>
        <taxon>Micrococcales</taxon>
        <taxon>Microbacteriaceae</taxon>
        <taxon>Leifsonella</taxon>
    </lineage>
</organism>
<comment type="caution">
    <text evidence="3">The sequence shown here is derived from an EMBL/GenBank/DDBJ whole genome shotgun (WGS) entry which is preliminary data.</text>
</comment>
<dbReference type="Pfam" id="PF13416">
    <property type="entry name" value="SBP_bac_8"/>
    <property type="match status" value="1"/>
</dbReference>
<accession>A0ABP7FGR8</accession>
<protein>
    <recommendedName>
        <fullName evidence="5">ABC transporter substrate-binding protein</fullName>
    </recommendedName>
</protein>
<name>A0ABP7FGR8_9MICO</name>
<evidence type="ECO:0008006" key="5">
    <source>
        <dbReference type="Google" id="ProtNLM"/>
    </source>
</evidence>
<gene>
    <name evidence="3" type="ORF">GCM10022239_13280</name>
</gene>